<reference evidence="1" key="1">
    <citation type="journal article" date="2019" name="Sci. Rep.">
        <title>Draft genome of Tanacetum cinerariifolium, the natural source of mosquito coil.</title>
        <authorList>
            <person name="Yamashiro T."/>
            <person name="Shiraishi A."/>
            <person name="Satake H."/>
            <person name="Nakayama K."/>
        </authorList>
    </citation>
    <scope>NUCLEOTIDE SEQUENCE</scope>
</reference>
<feature type="non-terminal residue" evidence="1">
    <location>
        <position position="163"/>
    </location>
</feature>
<evidence type="ECO:0000313" key="1">
    <source>
        <dbReference type="EMBL" id="GFD03770.1"/>
    </source>
</evidence>
<feature type="non-terminal residue" evidence="1">
    <location>
        <position position="1"/>
    </location>
</feature>
<comment type="caution">
    <text evidence="1">The sequence shown here is derived from an EMBL/GenBank/DDBJ whole genome shotgun (WGS) entry which is preliminary data.</text>
</comment>
<accession>A0A699T1L8</accession>
<gene>
    <name evidence="1" type="ORF">Tci_875739</name>
</gene>
<evidence type="ECO:0008006" key="2">
    <source>
        <dbReference type="Google" id="ProtNLM"/>
    </source>
</evidence>
<sequence length="163" mass="18570">WFFSGFLAALAARDANRTGDDSHTSGTGVRRTERVIRECTYQDFMKCQPLYFKGTEGVVELTQWIVGNDAAYVMTWTELKKKMADKYNQRFQELALLCVRTCPEESDRVERYIGGLPDSIHGSVAASKPKTIHEATEMATGLMDKKIRTYAERQAANKRKFED</sequence>
<dbReference type="EMBL" id="BKCJ011207122">
    <property type="protein sequence ID" value="GFD03770.1"/>
    <property type="molecule type" value="Genomic_DNA"/>
</dbReference>
<organism evidence="1">
    <name type="scientific">Tanacetum cinerariifolium</name>
    <name type="common">Dalmatian daisy</name>
    <name type="synonym">Chrysanthemum cinerariifolium</name>
    <dbReference type="NCBI Taxonomy" id="118510"/>
    <lineage>
        <taxon>Eukaryota</taxon>
        <taxon>Viridiplantae</taxon>
        <taxon>Streptophyta</taxon>
        <taxon>Embryophyta</taxon>
        <taxon>Tracheophyta</taxon>
        <taxon>Spermatophyta</taxon>
        <taxon>Magnoliopsida</taxon>
        <taxon>eudicotyledons</taxon>
        <taxon>Gunneridae</taxon>
        <taxon>Pentapetalae</taxon>
        <taxon>asterids</taxon>
        <taxon>campanulids</taxon>
        <taxon>Asterales</taxon>
        <taxon>Asteraceae</taxon>
        <taxon>Asteroideae</taxon>
        <taxon>Anthemideae</taxon>
        <taxon>Anthemidinae</taxon>
        <taxon>Tanacetum</taxon>
    </lineage>
</organism>
<proteinExistence type="predicted"/>
<name>A0A699T1L8_TANCI</name>
<dbReference type="AlphaFoldDB" id="A0A699T1L8"/>
<protein>
    <recommendedName>
        <fullName evidence="2">Retrotransposon gag domain-containing protein</fullName>
    </recommendedName>
</protein>